<evidence type="ECO:0000256" key="10">
    <source>
        <dbReference type="SAM" id="SignalP"/>
    </source>
</evidence>
<dbReference type="PANTHER" id="PTHR33446:SF2">
    <property type="entry name" value="PROTEIN TONB"/>
    <property type="match status" value="1"/>
</dbReference>
<evidence type="ECO:0000256" key="4">
    <source>
        <dbReference type="ARBA" id="ARBA00022475"/>
    </source>
</evidence>
<evidence type="ECO:0000313" key="12">
    <source>
        <dbReference type="EMBL" id="MBF9223675.1"/>
    </source>
</evidence>
<dbReference type="EMBL" id="JADQDM010000017">
    <property type="protein sequence ID" value="MBF9223675.1"/>
    <property type="molecule type" value="Genomic_DNA"/>
</dbReference>
<evidence type="ECO:0000256" key="1">
    <source>
        <dbReference type="ARBA" id="ARBA00004383"/>
    </source>
</evidence>
<proteinExistence type="inferred from homology"/>
<feature type="domain" description="TonB C-terminal" evidence="11">
    <location>
        <begin position="178"/>
        <end position="273"/>
    </location>
</feature>
<dbReference type="SUPFAM" id="SSF74653">
    <property type="entry name" value="TolA/TonB C-terminal domain"/>
    <property type="match status" value="1"/>
</dbReference>
<dbReference type="Pfam" id="PF03544">
    <property type="entry name" value="TonB_C"/>
    <property type="match status" value="1"/>
</dbReference>
<dbReference type="Gene3D" id="3.30.1150.10">
    <property type="match status" value="1"/>
</dbReference>
<keyword evidence="6" id="KW-0812">Transmembrane</keyword>
<evidence type="ECO:0000256" key="6">
    <source>
        <dbReference type="ARBA" id="ARBA00022692"/>
    </source>
</evidence>
<dbReference type="InterPro" id="IPR006260">
    <property type="entry name" value="TonB/TolA_C"/>
</dbReference>
<dbReference type="PANTHER" id="PTHR33446">
    <property type="entry name" value="PROTEIN TONB-RELATED"/>
    <property type="match status" value="1"/>
</dbReference>
<evidence type="ECO:0000313" key="13">
    <source>
        <dbReference type="Proteomes" id="UP000618931"/>
    </source>
</evidence>
<evidence type="ECO:0000256" key="3">
    <source>
        <dbReference type="ARBA" id="ARBA00022448"/>
    </source>
</evidence>
<keyword evidence="3" id="KW-0813">Transport</keyword>
<dbReference type="InterPro" id="IPR037682">
    <property type="entry name" value="TonB_C"/>
</dbReference>
<dbReference type="Proteomes" id="UP000618931">
    <property type="component" value="Unassembled WGS sequence"/>
</dbReference>
<dbReference type="NCBIfam" id="TIGR01352">
    <property type="entry name" value="tonB_Cterm"/>
    <property type="match status" value="1"/>
</dbReference>
<keyword evidence="5" id="KW-0997">Cell inner membrane</keyword>
<evidence type="ECO:0000256" key="9">
    <source>
        <dbReference type="ARBA" id="ARBA00023136"/>
    </source>
</evidence>
<evidence type="ECO:0000259" key="11">
    <source>
        <dbReference type="PROSITE" id="PS52015"/>
    </source>
</evidence>
<reference evidence="12 13" key="1">
    <citation type="submission" date="2020-11" db="EMBL/GenBank/DDBJ databases">
        <authorList>
            <person name="Kim M.K."/>
        </authorList>
    </citation>
    <scope>NUCLEOTIDE SEQUENCE [LARGE SCALE GENOMIC DNA]</scope>
    <source>
        <strain evidence="12 13">BT662</strain>
    </source>
</reference>
<evidence type="ECO:0000256" key="8">
    <source>
        <dbReference type="ARBA" id="ARBA00022989"/>
    </source>
</evidence>
<feature type="chain" id="PRO_5045288981" evidence="10">
    <location>
        <begin position="24"/>
        <end position="273"/>
    </location>
</feature>
<keyword evidence="7" id="KW-0653">Protein transport</keyword>
<keyword evidence="10" id="KW-0732">Signal</keyword>
<evidence type="ECO:0000256" key="7">
    <source>
        <dbReference type="ARBA" id="ARBA00022927"/>
    </source>
</evidence>
<dbReference type="PROSITE" id="PS52015">
    <property type="entry name" value="TONB_CTD"/>
    <property type="match status" value="1"/>
</dbReference>
<keyword evidence="13" id="KW-1185">Reference proteome</keyword>
<dbReference type="InterPro" id="IPR051045">
    <property type="entry name" value="TonB-dependent_transducer"/>
</dbReference>
<name>A0ABS0I9P3_9BACT</name>
<keyword evidence="9" id="KW-0472">Membrane</keyword>
<feature type="signal peptide" evidence="10">
    <location>
        <begin position="1"/>
        <end position="23"/>
    </location>
</feature>
<protein>
    <submittedName>
        <fullName evidence="12">TonB family protein</fullName>
    </submittedName>
</protein>
<dbReference type="RefSeq" id="WP_196295101.1">
    <property type="nucleotide sequence ID" value="NZ_JADQDM010000017.1"/>
</dbReference>
<evidence type="ECO:0000256" key="5">
    <source>
        <dbReference type="ARBA" id="ARBA00022519"/>
    </source>
</evidence>
<gene>
    <name evidence="12" type="ORF">I2H31_21405</name>
</gene>
<organism evidence="12 13">
    <name type="scientific">Hymenobacter ruricola</name>
    <dbReference type="NCBI Taxonomy" id="2791023"/>
    <lineage>
        <taxon>Bacteria</taxon>
        <taxon>Pseudomonadati</taxon>
        <taxon>Bacteroidota</taxon>
        <taxon>Cytophagia</taxon>
        <taxon>Cytophagales</taxon>
        <taxon>Hymenobacteraceae</taxon>
        <taxon>Hymenobacter</taxon>
    </lineage>
</organism>
<sequence>MKRLFPTFFATLALLVAAPIAHGQTAPAPVAYTGPRYPGGPDSLRALVFRSTRLATPAPTGRMLVQFELQDGRTPRDFKLIDPPKAPKALRKASETALAYLQARMPAWKPGTPDADDQKGSTRKVHLVLDFATPAAAQPYAYAEQLPTFPNLTALLQAQRNPYLERSLSNPKTLARLASAKGLTTFMQLQVKYPPAAMRAQEQGTVYLYFEVAESGAIEQRQILGTAGSVLDDEVLSTAARLPAATAPAVLQGRPARVFQVIPISYRLATGRP</sequence>
<comment type="subcellular location">
    <subcellularLocation>
        <location evidence="1">Cell inner membrane</location>
        <topology evidence="1">Single-pass membrane protein</topology>
        <orientation evidence="1">Periplasmic side</orientation>
    </subcellularLocation>
</comment>
<comment type="caution">
    <text evidence="12">The sequence shown here is derived from an EMBL/GenBank/DDBJ whole genome shotgun (WGS) entry which is preliminary data.</text>
</comment>
<evidence type="ECO:0000256" key="2">
    <source>
        <dbReference type="ARBA" id="ARBA00006555"/>
    </source>
</evidence>
<comment type="similarity">
    <text evidence="2">Belongs to the TonB family.</text>
</comment>
<keyword evidence="8" id="KW-1133">Transmembrane helix</keyword>
<accession>A0ABS0I9P3</accession>
<keyword evidence="4" id="KW-1003">Cell membrane</keyword>